<keyword evidence="2" id="KW-1185">Reference proteome</keyword>
<dbReference type="RefSeq" id="WP_074632880.1">
    <property type="nucleotide sequence ID" value="NZ_CP066065.1"/>
</dbReference>
<dbReference type="AlphaFoldDB" id="A0AAP9Y7C3"/>
<dbReference type="EMBL" id="CP066065">
    <property type="protein sequence ID" value="QQC44147.1"/>
    <property type="molecule type" value="Genomic_DNA"/>
</dbReference>
<reference evidence="1 2" key="1">
    <citation type="submission" date="2020-12" db="EMBL/GenBank/DDBJ databases">
        <title>FDA dAtabase for Regulatory Grade micrObial Sequences (FDA-ARGOS): Supporting development and validation of Infectious Disease Dx tests.</title>
        <authorList>
            <person name="Sproer C."/>
            <person name="Gronow S."/>
            <person name="Severitt S."/>
            <person name="Schroder I."/>
            <person name="Tallon L."/>
            <person name="Sadzewicz L."/>
            <person name="Zhao X."/>
            <person name="Boylan J."/>
            <person name="Ott S."/>
            <person name="Bowen H."/>
            <person name="Vavikolanu K."/>
            <person name="Mehta A."/>
            <person name="Aluvathingal J."/>
            <person name="Nadendla S."/>
            <person name="Lowell S."/>
            <person name="Myers T."/>
            <person name="Yan Y."/>
            <person name="Sichtig H."/>
        </authorList>
    </citation>
    <scope>NUCLEOTIDE SEQUENCE [LARGE SCALE GENOMIC DNA]</scope>
    <source>
        <strain evidence="1 2">FDAARGOS_985</strain>
    </source>
</reference>
<evidence type="ECO:0000313" key="1">
    <source>
        <dbReference type="EMBL" id="QQC44147.1"/>
    </source>
</evidence>
<organism evidence="1 2">
    <name type="scientific">Schaalia meyeri</name>
    <dbReference type="NCBI Taxonomy" id="52773"/>
    <lineage>
        <taxon>Bacteria</taxon>
        <taxon>Bacillati</taxon>
        <taxon>Actinomycetota</taxon>
        <taxon>Actinomycetes</taxon>
        <taxon>Actinomycetales</taxon>
        <taxon>Actinomycetaceae</taxon>
        <taxon>Schaalia</taxon>
    </lineage>
</organism>
<gene>
    <name evidence="1" type="ORF">I6H42_01615</name>
</gene>
<accession>A0AAP9Y7C3</accession>
<dbReference type="Proteomes" id="UP000595220">
    <property type="component" value="Chromosome"/>
</dbReference>
<evidence type="ECO:0000313" key="2">
    <source>
        <dbReference type="Proteomes" id="UP000595220"/>
    </source>
</evidence>
<sequence length="93" mass="10305">MANLRFSSEEIRAAIDCLGRGASIGFGLSDPPAQPCCNTYIGRLHRPLEELNKEEDHVRSNISDARQNLRTTIEIFEATEAQISQSLSSLQKS</sequence>
<name>A0AAP9Y7C3_9ACTO</name>
<proteinExistence type="predicted"/>
<protein>
    <submittedName>
        <fullName evidence="1">Uncharacterized protein</fullName>
    </submittedName>
</protein>